<evidence type="ECO:0000313" key="4">
    <source>
        <dbReference type="Proteomes" id="UP000094526"/>
    </source>
</evidence>
<organism evidence="3 4">
    <name type="scientific">Cladophialophora carrionii</name>
    <dbReference type="NCBI Taxonomy" id="86049"/>
    <lineage>
        <taxon>Eukaryota</taxon>
        <taxon>Fungi</taxon>
        <taxon>Dikarya</taxon>
        <taxon>Ascomycota</taxon>
        <taxon>Pezizomycotina</taxon>
        <taxon>Eurotiomycetes</taxon>
        <taxon>Chaetothyriomycetidae</taxon>
        <taxon>Chaetothyriales</taxon>
        <taxon>Herpotrichiellaceae</taxon>
        <taxon>Cladophialophora</taxon>
    </lineage>
</organism>
<dbReference type="VEuPathDB" id="FungiDB:G647_02928"/>
<keyword evidence="4" id="KW-1185">Reference proteome</keyword>
<protein>
    <submittedName>
        <fullName evidence="3">Uncharacterized protein</fullName>
    </submittedName>
</protein>
<comment type="caution">
    <text evidence="3">The sequence shown here is derived from an EMBL/GenBank/DDBJ whole genome shotgun (WGS) entry which is preliminary data.</text>
</comment>
<feature type="signal peptide" evidence="2">
    <location>
        <begin position="1"/>
        <end position="18"/>
    </location>
</feature>
<dbReference type="EMBL" id="LGRB01000011">
    <property type="protein sequence ID" value="OCT48983.1"/>
    <property type="molecule type" value="Genomic_DNA"/>
</dbReference>
<proteinExistence type="predicted"/>
<dbReference type="OrthoDB" id="4160690at2759"/>
<reference evidence="4" key="1">
    <citation type="submission" date="2015-07" db="EMBL/GenBank/DDBJ databases">
        <authorList>
            <person name="Teixeira M.M."/>
            <person name="Souza R.C."/>
            <person name="Almeida L.G."/>
            <person name="Vicente V.A."/>
            <person name="de Hoog S."/>
            <person name="Bocca A.L."/>
            <person name="de Almeida S.R."/>
            <person name="Vasconcelos A.T."/>
            <person name="Felipe M.S."/>
        </authorList>
    </citation>
    <scope>NUCLEOTIDE SEQUENCE [LARGE SCALE GENOMIC DNA]</scope>
    <source>
        <strain evidence="4">KSF</strain>
    </source>
</reference>
<feature type="region of interest" description="Disordered" evidence="1">
    <location>
        <begin position="181"/>
        <end position="200"/>
    </location>
</feature>
<dbReference type="VEuPathDB" id="FungiDB:CLCR_05102"/>
<dbReference type="STRING" id="86049.A0A1C1CKF2"/>
<name>A0A1C1CKF2_9EURO</name>
<feature type="compositionally biased region" description="Low complexity" evidence="1">
    <location>
        <begin position="142"/>
        <end position="175"/>
    </location>
</feature>
<evidence type="ECO:0000313" key="3">
    <source>
        <dbReference type="EMBL" id="OCT48983.1"/>
    </source>
</evidence>
<dbReference type="Proteomes" id="UP000094526">
    <property type="component" value="Unassembled WGS sequence"/>
</dbReference>
<sequence length="224" mass="21896">MRFFPLVIGAVSLASVSASSGPSVFSSLLRRQEPGTPQYDCHANCGNVIVAGRTEGYCDTANFTTSLDACLGCALEFDIWQYYGDSVAEAATACGLDATPAPANATDTATATTNSSGPESTSLTTNSSGPESTSLTTNSSGPESTSLTETASPSSSTEASTPSSSSPATTSSSAEVVTATGGQAGMGGATGSAAPAEETAGSLGNKVALSGGLAALPLVALLLG</sequence>
<evidence type="ECO:0000256" key="2">
    <source>
        <dbReference type="SAM" id="SignalP"/>
    </source>
</evidence>
<accession>A0A1C1CKF2</accession>
<feature type="compositionally biased region" description="Polar residues" evidence="1">
    <location>
        <begin position="115"/>
        <end position="141"/>
    </location>
</feature>
<feature type="region of interest" description="Disordered" evidence="1">
    <location>
        <begin position="104"/>
        <end position="175"/>
    </location>
</feature>
<feature type="compositionally biased region" description="Low complexity" evidence="1">
    <location>
        <begin position="104"/>
        <end position="114"/>
    </location>
</feature>
<gene>
    <name evidence="3" type="ORF">CLCR_05102</name>
</gene>
<dbReference type="AlphaFoldDB" id="A0A1C1CKF2"/>
<evidence type="ECO:0000256" key="1">
    <source>
        <dbReference type="SAM" id="MobiDB-lite"/>
    </source>
</evidence>
<feature type="chain" id="PRO_5008650861" evidence="2">
    <location>
        <begin position="19"/>
        <end position="224"/>
    </location>
</feature>
<keyword evidence="2" id="KW-0732">Signal</keyword>